<dbReference type="GO" id="GO:0016301">
    <property type="term" value="F:kinase activity"/>
    <property type="evidence" value="ECO:0007669"/>
    <property type="project" value="UniProtKB-KW"/>
</dbReference>
<keyword evidence="1" id="KW-0808">Transferase</keyword>
<dbReference type="EMBL" id="JAAQPF010000018">
    <property type="protein sequence ID" value="KAF5720565.1"/>
    <property type="molecule type" value="Genomic_DNA"/>
</dbReference>
<accession>A0A8H5Z0J2</accession>
<dbReference type="Gene3D" id="3.30.200.20">
    <property type="entry name" value="Phosphorylase Kinase, domain 1"/>
    <property type="match status" value="1"/>
</dbReference>
<dbReference type="Proteomes" id="UP000532311">
    <property type="component" value="Unassembled WGS sequence"/>
</dbReference>
<keyword evidence="1" id="KW-0418">Kinase</keyword>
<name>A0A8H5Z0J2_9HYPO</name>
<evidence type="ECO:0000313" key="2">
    <source>
        <dbReference type="Proteomes" id="UP000532311"/>
    </source>
</evidence>
<gene>
    <name evidence="1" type="ORF">FGLOB1_673</name>
</gene>
<comment type="caution">
    <text evidence="1">The sequence shown here is derived from an EMBL/GenBank/DDBJ whole genome shotgun (WGS) entry which is preliminary data.</text>
</comment>
<evidence type="ECO:0000313" key="1">
    <source>
        <dbReference type="EMBL" id="KAF5720565.1"/>
    </source>
</evidence>
<sequence>MSASFAPIFFQKCLMTTSFRKMPSFWSRRLSSISIGTTTHMINEPVNEEFLYEERLKYFHPTRAGDVLDGRFKAIAKLGFGAGSTVWLAENLKFYVL</sequence>
<dbReference type="AlphaFoldDB" id="A0A8H5Z0J2"/>
<reference evidence="1 2" key="1">
    <citation type="submission" date="2020-05" db="EMBL/GenBank/DDBJ databases">
        <title>Identification and distribution of gene clusters putatively required for synthesis of sphingolipid metabolism inhibitors in phylogenetically diverse species of the filamentous fungus Fusarium.</title>
        <authorList>
            <person name="Kim H.-S."/>
            <person name="Busman M."/>
            <person name="Brown D.W."/>
            <person name="Divon H."/>
            <person name="Uhlig S."/>
            <person name="Proctor R.H."/>
        </authorList>
    </citation>
    <scope>NUCLEOTIDE SEQUENCE [LARGE SCALE GENOMIC DNA]</scope>
    <source>
        <strain evidence="1 2">NRRL 26131</strain>
    </source>
</reference>
<protein>
    <submittedName>
        <fullName evidence="1">Kinase domain-containing protein</fullName>
    </submittedName>
</protein>
<organism evidence="1 2">
    <name type="scientific">Fusarium globosum</name>
    <dbReference type="NCBI Taxonomy" id="78864"/>
    <lineage>
        <taxon>Eukaryota</taxon>
        <taxon>Fungi</taxon>
        <taxon>Dikarya</taxon>
        <taxon>Ascomycota</taxon>
        <taxon>Pezizomycotina</taxon>
        <taxon>Sordariomycetes</taxon>
        <taxon>Hypocreomycetidae</taxon>
        <taxon>Hypocreales</taxon>
        <taxon>Nectriaceae</taxon>
        <taxon>Fusarium</taxon>
        <taxon>Fusarium fujikuroi species complex</taxon>
    </lineage>
</organism>
<proteinExistence type="predicted"/>
<keyword evidence="2" id="KW-1185">Reference proteome</keyword>